<evidence type="ECO:0000313" key="2">
    <source>
        <dbReference type="Proteomes" id="UP001374952"/>
    </source>
</evidence>
<comment type="caution">
    <text evidence="1">The sequence shown here is derived from an EMBL/GenBank/DDBJ whole genome shotgun (WGS) entry which is preliminary data.</text>
</comment>
<gene>
    <name evidence="1" type="ORF">V6250_21325</name>
</gene>
<name>A0ACC6RA10_9GAMM</name>
<proteinExistence type="predicted"/>
<feature type="non-terminal residue" evidence="1">
    <location>
        <position position="69"/>
    </location>
</feature>
<feature type="non-terminal residue" evidence="1">
    <location>
        <position position="1"/>
    </location>
</feature>
<organism evidence="1 2">
    <name type="scientific">Pseudoalteromonas undina</name>
    <dbReference type="NCBI Taxonomy" id="43660"/>
    <lineage>
        <taxon>Bacteria</taxon>
        <taxon>Pseudomonadati</taxon>
        <taxon>Pseudomonadota</taxon>
        <taxon>Gammaproteobacteria</taxon>
        <taxon>Alteromonadales</taxon>
        <taxon>Pseudoalteromonadaceae</taxon>
        <taxon>Pseudoalteromonas</taxon>
    </lineage>
</organism>
<dbReference type="Proteomes" id="UP001374952">
    <property type="component" value="Unassembled WGS sequence"/>
</dbReference>
<dbReference type="EMBL" id="JBAKAX010000364">
    <property type="protein sequence ID" value="MEL0606654.1"/>
    <property type="molecule type" value="Genomic_DNA"/>
</dbReference>
<accession>A0ACC6RA10</accession>
<reference evidence="1" key="1">
    <citation type="submission" date="2024-02" db="EMBL/GenBank/DDBJ databases">
        <title>Bacteria isolated from the canopy kelp, Nereocystis luetkeana.</title>
        <authorList>
            <person name="Pfister C.A."/>
            <person name="Younker I.T."/>
            <person name="Light S.H."/>
        </authorList>
    </citation>
    <scope>NUCLEOTIDE SEQUENCE</scope>
    <source>
        <strain evidence="1">TN.2.01</strain>
    </source>
</reference>
<evidence type="ECO:0000313" key="1">
    <source>
        <dbReference type="EMBL" id="MEL0606654.1"/>
    </source>
</evidence>
<sequence length="69" mass="8149">HHLIDVLGLYKEQPLALNLPADIYDQLFNRHLYLPKTPWQKRSILGVGYWLKIDEPHFSSVKAHNHLIH</sequence>
<keyword evidence="2" id="KW-1185">Reference proteome</keyword>
<protein>
    <submittedName>
        <fullName evidence="1">Metallophosphatase</fullName>
    </submittedName>
</protein>